<proteinExistence type="predicted"/>
<dbReference type="PANTHER" id="PTHR21180">
    <property type="entry name" value="ENDONUCLEASE/EXONUCLEASE/PHOSPHATASE FAMILY DOMAIN-CONTAINING PROTEIN 1"/>
    <property type="match status" value="1"/>
</dbReference>
<dbReference type="InterPro" id="IPR003583">
    <property type="entry name" value="Hlx-hairpin-Hlx_DNA-bd_motif"/>
</dbReference>
<dbReference type="EMBL" id="BMII01000021">
    <property type="protein sequence ID" value="GGB63770.1"/>
    <property type="molecule type" value="Genomic_DNA"/>
</dbReference>
<dbReference type="Proteomes" id="UP000617555">
    <property type="component" value="Unassembled WGS sequence"/>
</dbReference>
<evidence type="ECO:0000259" key="2">
    <source>
        <dbReference type="SMART" id="SM00278"/>
    </source>
</evidence>
<feature type="signal peptide" evidence="1">
    <location>
        <begin position="1"/>
        <end position="24"/>
    </location>
</feature>
<dbReference type="InterPro" id="IPR010994">
    <property type="entry name" value="RuvA_2-like"/>
</dbReference>
<organism evidence="3 4">
    <name type="scientific">Shewanella inventionis</name>
    <dbReference type="NCBI Taxonomy" id="1738770"/>
    <lineage>
        <taxon>Bacteria</taxon>
        <taxon>Pseudomonadati</taxon>
        <taxon>Pseudomonadota</taxon>
        <taxon>Gammaproteobacteria</taxon>
        <taxon>Alteromonadales</taxon>
        <taxon>Shewanellaceae</taxon>
        <taxon>Shewanella</taxon>
    </lineage>
</organism>
<dbReference type="SMART" id="SM00278">
    <property type="entry name" value="HhH1"/>
    <property type="match status" value="2"/>
</dbReference>
<dbReference type="Gene3D" id="1.10.150.280">
    <property type="entry name" value="AF1531-like domain"/>
    <property type="match status" value="1"/>
</dbReference>
<feature type="domain" description="Helix-hairpin-helix DNA-binding motif class 1" evidence="2">
    <location>
        <begin position="58"/>
        <end position="77"/>
    </location>
</feature>
<evidence type="ECO:0000256" key="1">
    <source>
        <dbReference type="SAM" id="SignalP"/>
    </source>
</evidence>
<evidence type="ECO:0000313" key="4">
    <source>
        <dbReference type="Proteomes" id="UP000617555"/>
    </source>
</evidence>
<protein>
    <submittedName>
        <fullName evidence="3">Competence protein ComEA</fullName>
    </submittedName>
</protein>
<comment type="caution">
    <text evidence="3">The sequence shown here is derived from an EMBL/GenBank/DDBJ whole genome shotgun (WGS) entry which is preliminary data.</text>
</comment>
<gene>
    <name evidence="3" type="ORF">GCM10011607_25620</name>
</gene>
<feature type="domain" description="Helix-hairpin-helix DNA-binding motif class 1" evidence="2">
    <location>
        <begin position="88"/>
        <end position="107"/>
    </location>
</feature>
<accession>A0ABQ1JDI9</accession>
<dbReference type="Pfam" id="PF12836">
    <property type="entry name" value="HHH_3"/>
    <property type="match status" value="1"/>
</dbReference>
<dbReference type="InterPro" id="IPR051675">
    <property type="entry name" value="Endo/Exo/Phosphatase_dom_1"/>
</dbReference>
<dbReference type="SUPFAM" id="SSF47781">
    <property type="entry name" value="RuvA domain 2-like"/>
    <property type="match status" value="1"/>
</dbReference>
<dbReference type="NCBIfam" id="TIGR00426">
    <property type="entry name" value="competence protein ComEA helix-hairpin-helix repeat region"/>
    <property type="match status" value="1"/>
</dbReference>
<dbReference type="PANTHER" id="PTHR21180:SF32">
    <property type="entry name" value="ENDONUCLEASE_EXONUCLEASE_PHOSPHATASE FAMILY DOMAIN-CONTAINING PROTEIN 1"/>
    <property type="match status" value="1"/>
</dbReference>
<name>A0ABQ1JDI9_9GAMM</name>
<keyword evidence="4" id="KW-1185">Reference proteome</keyword>
<dbReference type="RefSeq" id="WP_188739759.1">
    <property type="nucleotide sequence ID" value="NZ_BMII01000021.1"/>
</dbReference>
<keyword evidence="1" id="KW-0732">Signal</keyword>
<evidence type="ECO:0000313" key="3">
    <source>
        <dbReference type="EMBL" id="GGB63770.1"/>
    </source>
</evidence>
<feature type="chain" id="PRO_5045988410" evidence="1">
    <location>
        <begin position="25"/>
        <end position="110"/>
    </location>
</feature>
<reference evidence="4" key="1">
    <citation type="journal article" date="2019" name="Int. J. Syst. Evol. Microbiol.">
        <title>The Global Catalogue of Microorganisms (GCM) 10K type strain sequencing project: providing services to taxonomists for standard genome sequencing and annotation.</title>
        <authorList>
            <consortium name="The Broad Institute Genomics Platform"/>
            <consortium name="The Broad Institute Genome Sequencing Center for Infectious Disease"/>
            <person name="Wu L."/>
            <person name="Ma J."/>
        </authorList>
    </citation>
    <scope>NUCLEOTIDE SEQUENCE [LARGE SCALE GENOMIC DNA]</scope>
    <source>
        <strain evidence="4">CGMCC 1.15339</strain>
    </source>
</reference>
<dbReference type="InterPro" id="IPR004509">
    <property type="entry name" value="Competence_ComEA_HhH"/>
</dbReference>
<sequence length="110" mass="11866">MKLSSTLTALLMCLGCFFSTTSLAADQVKTKVVAETSKKSTQAVEKHNAINVNNASAKELQSLKGIGEAKAQAIVEYREKNGKFKSLQQLTMVKGVGEKLVSQNAKQISF</sequence>